<proteinExistence type="predicted"/>
<feature type="compositionally biased region" description="Basic and acidic residues" evidence="1">
    <location>
        <begin position="4868"/>
        <end position="4880"/>
    </location>
</feature>
<feature type="region of interest" description="Disordered" evidence="1">
    <location>
        <begin position="4862"/>
        <end position="4881"/>
    </location>
</feature>
<feature type="compositionally biased region" description="Low complexity" evidence="1">
    <location>
        <begin position="3634"/>
        <end position="3651"/>
    </location>
</feature>
<feature type="signal peptide" evidence="2">
    <location>
        <begin position="1"/>
        <end position="42"/>
    </location>
</feature>
<feature type="compositionally biased region" description="Polar residues" evidence="1">
    <location>
        <begin position="4478"/>
        <end position="4496"/>
    </location>
</feature>
<organism evidence="4 5">
    <name type="scientific">Commensalibacter nepenthis</name>
    <dbReference type="NCBI Taxonomy" id="3043872"/>
    <lineage>
        <taxon>Bacteria</taxon>
        <taxon>Pseudomonadati</taxon>
        <taxon>Pseudomonadota</taxon>
        <taxon>Alphaproteobacteria</taxon>
        <taxon>Acetobacterales</taxon>
        <taxon>Acetobacteraceae</taxon>
    </lineage>
</organism>
<feature type="compositionally biased region" description="Polar residues" evidence="1">
    <location>
        <begin position="3652"/>
        <end position="3666"/>
    </location>
</feature>
<protein>
    <submittedName>
        <fullName evidence="4">Hemagglutinin repeat-containing protein</fullName>
    </submittedName>
</protein>
<dbReference type="Proteomes" id="UP001431775">
    <property type="component" value="Unassembled WGS sequence"/>
</dbReference>
<dbReference type="SMART" id="SM00710">
    <property type="entry name" value="PbH1"/>
    <property type="match status" value="11"/>
</dbReference>
<feature type="compositionally biased region" description="Polar residues" evidence="1">
    <location>
        <begin position="3676"/>
        <end position="3688"/>
    </location>
</feature>
<keyword evidence="5" id="KW-1185">Reference proteome</keyword>
<dbReference type="EMBL" id="JASBAN010000001">
    <property type="protein sequence ID" value="MDI2111775.1"/>
    <property type="molecule type" value="Genomic_DNA"/>
</dbReference>
<dbReference type="RefSeq" id="WP_281461464.1">
    <property type="nucleotide sequence ID" value="NZ_JASBAN010000001.1"/>
</dbReference>
<evidence type="ECO:0000256" key="1">
    <source>
        <dbReference type="SAM" id="MobiDB-lite"/>
    </source>
</evidence>
<dbReference type="InterPro" id="IPR011050">
    <property type="entry name" value="Pectin_lyase_fold/virulence"/>
</dbReference>
<evidence type="ECO:0000313" key="4">
    <source>
        <dbReference type="EMBL" id="MDI2111775.1"/>
    </source>
</evidence>
<feature type="compositionally biased region" description="Gly residues" evidence="1">
    <location>
        <begin position="3601"/>
        <end position="3611"/>
    </location>
</feature>
<dbReference type="InterPro" id="IPR008638">
    <property type="entry name" value="FhaB/CdiA-like_TPS"/>
</dbReference>
<feature type="compositionally biased region" description="Polar residues" evidence="1">
    <location>
        <begin position="3511"/>
        <end position="3540"/>
    </location>
</feature>
<feature type="compositionally biased region" description="Basic and acidic residues" evidence="1">
    <location>
        <begin position="4153"/>
        <end position="4166"/>
    </location>
</feature>
<feature type="region of interest" description="Disordered" evidence="1">
    <location>
        <begin position="4136"/>
        <end position="4166"/>
    </location>
</feature>
<feature type="compositionally biased region" description="Low complexity" evidence="1">
    <location>
        <begin position="4139"/>
        <end position="4150"/>
    </location>
</feature>
<dbReference type="Gene3D" id="2.160.20.10">
    <property type="entry name" value="Single-stranded right-handed beta-helix, Pectin lyase-like"/>
    <property type="match status" value="1"/>
</dbReference>
<dbReference type="SMART" id="SM00912">
    <property type="entry name" value="Haemagg_act"/>
    <property type="match status" value="1"/>
</dbReference>
<feature type="compositionally biased region" description="Polar residues" evidence="1">
    <location>
        <begin position="3620"/>
        <end position="3633"/>
    </location>
</feature>
<evidence type="ECO:0000259" key="3">
    <source>
        <dbReference type="SMART" id="SM00912"/>
    </source>
</evidence>
<evidence type="ECO:0000256" key="2">
    <source>
        <dbReference type="SAM" id="SignalP"/>
    </source>
</evidence>
<comment type="caution">
    <text evidence="4">The sequence shown here is derived from an EMBL/GenBank/DDBJ whole genome shotgun (WGS) entry which is preliminary data.</text>
</comment>
<dbReference type="InterPro" id="IPR006626">
    <property type="entry name" value="PbH1"/>
</dbReference>
<feature type="region of interest" description="Disordered" evidence="1">
    <location>
        <begin position="3485"/>
        <end position="3540"/>
    </location>
</feature>
<name>A0ABT6Q4G2_9PROT</name>
<reference evidence="4" key="1">
    <citation type="submission" date="2023-05" db="EMBL/GenBank/DDBJ databases">
        <title>Whole genome sequence of Commensalibacter sp.</title>
        <authorList>
            <person name="Charoenyingcharoen P."/>
            <person name="Yukphan P."/>
        </authorList>
    </citation>
    <scope>NUCLEOTIDE SEQUENCE</scope>
    <source>
        <strain evidence="4">TBRC 10068</strain>
    </source>
</reference>
<keyword evidence="2" id="KW-0732">Signal</keyword>
<feature type="region of interest" description="Disordered" evidence="1">
    <location>
        <begin position="3601"/>
        <end position="3709"/>
    </location>
</feature>
<sequence>MSPKKYSFMSFRHASVYKRLKGLMASGLFLTGNLVSTLPAIAAPRPSANIVVDTAPPVNQRPTVDITHNGIDQINIAHPNGAGVSHNKFNQYNVNEKGQILNNSSTITNTKLAGQITGNSNLKDGSSAHTIINEVTGYSPTKLLGYTEVAGKQAAVIIANPNGITCAGCGFINTSRASLATGHPNLDANGNLQSITVGGGEVGFDGAGGNFAEVPVLDIISRKVRINAPVNGQDIRITAGRNTYHYADGSATPLAADGSQAPEFAIETSALGGMTGNHIQMLVNEKGAGVRVDGRMASTAGDMQLTADGKLVIAGELASQNSLNARVDVIENTGTIGANNGLSLQGKSLTNKGQIVAKGANKSTIVVENAIDNSGSIEGQSGLQLSAQQIHNYQSARVHAQKDISLTSQNLVNNGQIGSDTGSIQATINGNISNNNGTISANSIVLKATNDIDNSSGKIGANQGGFITVQSNNFNNQNGLIQSHNGFVSLTLNSLNNNNGLIVANYAPITIYAPQFILNNNGQIGSEQAGNINLTTQNDLQNNNGKISTGAGNILIRSNRLTNTAGMIVSGTDTNIGDLRLQTGDIENSGGTIQATNGFVDAHIGNYTDTNGGLIYAGKNLQLDASGDVSIANAIQGAQGLSLSARSLILSNAQTSLSSLSGNSTIALVNGLINAGNIFVNQGGLVITAGSVSNNGQMNTDGGALSITANNGGIDNHSGRILTKNDALTLKATGNLDNGSGQIGSQGNGNITVQSGDLNNQNGLIRTSVGDVGLSVGALNNNQGSILTTQGNMGIDASQGIANHSGQVGAQQSGNVTITANGDIDNTQGQFVTPVGFLKLTGNNLDNRSGQIGSNNGNVEIQSGRLVNSNGTIIAGVDKNDGDLTLRSGDIENSGGTIQATNGFVDAHIGNYTDTNGGLIYAGKNLQLNASGDMSIANAIQGAQGLSLSARSLILSNAQTSLSSLSGNSTIALVNGLINAGNIFVHQGGLVITAGSVSNNGQMNTDGGALSITANNGGIDNHSGRILTKNDALTLKATGNLDNGSGQIGSQGNGNITVQSGDLNNQNGLIRTSVGDVGLSVGALNNNQGSILTTSGAMNLAAGQGIQNHSGQIGAQQSGNVTITANGDIDNTQGQFVTPVGFLKLTGNNLDNRSGQIGSNNGNVEIQSNRLTNTAGTIVSGTGNNSGDLRLTSSDIENSNGTIQAMNGFVDAHIGNYTDTNGGLIYAGKNLQLNASGDMSIANAIQGAQGLSLSARSLNLSNAEASLSSLSGNGTVTLINALMNAGNIFVNQGGLVITAGSVSNNGQMNTDGGALSITANNGGIDNHSGRILTKNDALTLKATGNLDNGSGQIGSQGNGNITVQSGDLNNQNGLIRTSVGDVGLSVGSLNNNQGSILTTSGAMNLAAGQGIQNHSGQIGAQQSGNVTITANGDIDNTQGQFVTPVGFLKLTGNNLDNRSGQIGSNNGNVEISSGRLINSSGMIIAGTGTNIGDLTLTSGDIENSNGTIQATNGDVNAIIGSYTDTSKGVIYAGKDLTLNASGDVSIANAIQSQGQFTLQANNLDIANKNASISSLSGNGSLTIANLLSNNGAISFSKGSLALDVGSFSNNGSFEIGFGGLNFNIKGDFSNKNGSLIVDASDVTITAKGSIDNSNGQIGVKNKGNVTIKGKNLLNQNGLIRTSTGDVLLTIANLNNQQGSILTNNGQINIQATQNIANNAGKIGIQNKGNITLVAEGDIDNTQGQMVTPDGFVNITGNQLNNNNGQIGALTQGDLTLALQQDLQNDNGKIITPDGLIQITSGRLTNTNGTVITSVGDMALQTGDIENSHGVLQATDGLVTATIGNYSDTTNGLLYAGKNLQINSSGDMSITYAMQGEQGLSLSASSLTLSNAEASLSSLSGNGTVTLVNALVNAGNIFVHQGGLAITAGSVSNSGQINTNAGILAITAMNGGINNRSGRILTKNDAITLKATGGLDNSDSGQIGSQGNGNITLTSGDFNNQQGLVRTSGGNIALHVGSLNNSNSGIILTTSGAVDVNASTDIQNNSGQIGTQQGGNVTIAANGDIENIQGRILTPIGLLKITGNNLDNSSGQIGSNNGNVDIQSNRLTNTAGTIVSGTSDSSGDLTLRSGDIENSNGTIQSTSGYVNATIGSYTDTSKGVFYAGKDLQINATGDVSVAGAIQSQNAFTLQANNLTIADKDASVSSLNGNGSLNIIHNLINNGNIYASLGNLEIVATSLENSGSLFGKEWVQLNINQSIKNQGILVNGQLTGGMIQSDGNVSLTANSFENTGFVQSLQGINLQISGDIQNQSLGEYSGVLQSGNGQDIQITAQNLQNNNGQLLTDGNLTLTIRNLLANSGYLQANKAINIHSPNLNNTSGNILVLGGDLNIGISQPTFIDNSNGNIQANGNIILNGSSYQSTASSLLTAQQQLQAHFSGDSVNNGQMVGGSDVTIVADALSNGTSGLIYSGAGTLNITALGQNGLANYGNIQAVGDNSQLLINSSILTNQGTMLSKNGAIFNVNQQLSNLRNQDIYGKIIVQGGDLNINASTVNNDGLMISPQNLTIASQTLTNSGYISADNILSVNANSIVNSSANSGLIYNDTILVSGSLIGRTAQLSAQTIQNQNGWIQGNNGLTLTANNIANSQKGVMLSTNGDVTLQGIGSTQNNVVSVASVTNNDSTIQAYNRLWIAAQNLNNTNGVLSSDNGVIRLDQGSSAAGLHSFNNVGGTLQSSKDLTLNFNQFDGAQGSKILAGGLLTLTIGSDFTNNGTLWGGQGLSLIVASLVNNANSIMGADTGNVKIVASNGSITNHGVIKNLDGNTGNLTIQAQDLNNDQGGILSNSNIDLQVSGVLSNQNKGEITAYNQGSILFTGNGLNNSGLLLAGGSITGNIAGNINNNANGYIYGAQGLTLTSNTQITNNAQAQMGTDKGTLSLSAPILSFAQNGQIITSNGNMVLSASSGMTNQGWLQAMNDVQITTPALDNHSGTIVSMNGAMKIARDQNGNGLDQINNNAGILQSGQDLTLYTHNLQNQSGKILTFAALGNGSSGNISVYANAQSGVVGQLDLTNQGIIQSSKDINMAVQSGGLSSTGSIIANQTLTAILDGDVNNNNVIFASLGAVQGAGVHLTINGNYTISEDGGLTSGGDLWVTANTITNNGVFIAANDVNLTVASLTNNVKGLISSTNNLTITSSGNIDNFGVLQTDQGSMTINAMGDVKNTGGLIRTQSANGDITLSANSFENKYLGTLSTENVNNITVYNTAINADGQEYEGLTNRQVVDTYTTTTGIVGLGQYYYNSDVKILKIGAPEGLYTQDGKPASGYVYYFLSEGAGNSNTRVEVTGIGTKTTLNGTSAIIFAGRDLKITTIGAITNDVSHIEAGRNMQLAGASLDNVGYQNDMVFTVTCFNKQFCRTLNPKDPSQITNPFFGDFGGHSMTNPPKKVWGDNTVNTGLSGSIVAGGTLIGQFSGQVNNTTIIEHALDNQFTNANPDLPSGKYAQTTDGQKGKDGLTGPGNSQLTSNGSDMNTLKGQGNNLGYSGVTNPQGIDPGLHVNLPGFNGSGSVTIDDILSSITGGQALFRPNPNVNGGNSSLNGIAGGGITGGGSNTGTGNSGGTHNVSNNHDVSINGAPSVQSPNNTGNNVSNSSGVAINGVPSVQSPSNTGNNVSDHSGVAMNEAPSVQSPNNTGSLVNNSSGIIINGNPSENSPNNTGNTVSVGGIIVQNPTQPNVNTSSVSPGSNYLIETRPQYTSINSFYGSQYLLDRLSISGSYTFLGDSGFDTQYIQQQYIQATGQSYPGGTYKTASDAMKTMLDNASHQKDKLGLQFGTALTSEQQAALDEDIVWYVPQVVDGQTVLVPKLYLSPKTDVLAGAAIKGKDVSITAGSIYNSGLMQGTNSIALTATNGDISNIGGTIKGGKISLNAQNGSVINADTVNDYLVNGGKGSYLGSQGQIIASDTLGIKASDSIITHGGTIQSGSDLAMQAGSIHIGSIELNAAASSVTHASDGTLAFNGSQIKNYGTTIKAGGNASLQSTVGDLDFSGSTLNAGGNVSLASAGNIGLNAVTDSGFSDIKGNKSGAFNHSSFSEQNSYNTALSSNIISNGNITLGAKNDIHLAGSVVLGDGNTTLLAGHDITLGSVTNSSSSSSSHKSSSILQKEKEVGNSTRTEEIGSLVGAGKDITIGAGHDLTIKGTVTGQHDVNLIAGNNLSTMATKDTTEDYSHKSSSGLGASFSGGMASVGYHSDKQTDTSKTTTWTPSEVSAGNNLTIISGGASIFTGTNLSAGNDLSISGSSVTFDTVHNTIDQTHKQSSVFGGLKVGVSSDSAVGQAAQYGQAASNVNGSGSAAGKTLNAMQGGYAIGNGIANADKYGGGLLSGTVQAGFSSSKSKSEYSQSSVVGSSATAGNSLSIVARGDNVNDVHNGDLTATAANLSGKDVTLFGKNVTLQSDFDTTHSSSKGSSFGGAIGIEVNTKGDIGVAANANGSKQHANGDSSTGVNTNVSATDKVTITAPGKTTINGGIVSGNQVTVDTGNLDITSPQDTSHYDSSSSQAGLSVKAGSNWSAGGSYGNQNIKDHYQSTGKDLSGIYGGDGGVDIHVGDTTHLKAGVISSTADASKNHFDTGKLIAETQENQSKWDATATGGGLSVGTGALGSSLGPLGVIAGNLAQNSGLIAGGNRKHDETSTSQSAISGNINVNAGSTEGGYTTDVNNANGYMDNKFNADKLANQLQNSQLGMQLVGEVMGQVSDALHNSGVNGFDETNVKNDIGRIILEAAGSAAVAGVTGGNVGAAAGSAVAGNIATSTTFNSVYDWAKAQSNGDPKVATALTNAIENAIAGAIGAGAGGALNGGSGALNGLGISSDLQQYNQAAEPPERIEEEARRGDYPAGWDSKGRYIDPAQAKINRDAFYDLKDQIRAISGYEDYSVALDPDRPISQSILDGMKSDLRKAQDGTLLKPIITNETGEYKPEATPQKNEPLEFDDFDNNGGEYENINQSYLDEMAANGVKFSPDKIVRVEKLEDGRIVFLEKGDEDSGLQHIIGKHKGEFTKMGASESEIPDILMEAVKGKPVGYQGKGTGRPIYEITINGQRQRLAITISSNGYIVGANSAGSVK</sequence>
<evidence type="ECO:0000313" key="5">
    <source>
        <dbReference type="Proteomes" id="UP001431775"/>
    </source>
</evidence>
<feature type="domain" description="Filamentous haemagglutinin FhaB/tRNA nuclease CdiA-like TPS" evidence="3">
    <location>
        <begin position="68"/>
        <end position="189"/>
    </location>
</feature>
<accession>A0ABT6Q4G2</accession>
<dbReference type="InterPro" id="IPR025157">
    <property type="entry name" value="Hemagglutinin_rpt"/>
</dbReference>
<dbReference type="Pfam" id="PF13332">
    <property type="entry name" value="Fil_haemagg_2"/>
    <property type="match status" value="5"/>
</dbReference>
<gene>
    <name evidence="4" type="ORF">QJV33_00465</name>
</gene>
<feature type="region of interest" description="Disordered" evidence="1">
    <location>
        <begin position="4475"/>
        <end position="4496"/>
    </location>
</feature>
<dbReference type="SUPFAM" id="SSF51126">
    <property type="entry name" value="Pectin lyase-like"/>
    <property type="match status" value="1"/>
</dbReference>
<feature type="chain" id="PRO_5045250725" evidence="2">
    <location>
        <begin position="43"/>
        <end position="5109"/>
    </location>
</feature>
<dbReference type="InterPro" id="IPR012334">
    <property type="entry name" value="Pectin_lyas_fold"/>
</dbReference>
<feature type="compositionally biased region" description="Low complexity" evidence="1">
    <location>
        <begin position="3689"/>
        <end position="3709"/>
    </location>
</feature>